<proteinExistence type="predicted"/>
<dbReference type="EMBL" id="CP016268">
    <property type="protein sequence ID" value="ANO50296.1"/>
    <property type="molecule type" value="Genomic_DNA"/>
</dbReference>
<reference evidence="1 2" key="1">
    <citation type="submission" date="2016-06" db="EMBL/GenBank/DDBJ databases">
        <title>Complete genome sequence of a deep-branching marine Gamma Proteobacterium Woeseia oceani type strain XK5.</title>
        <authorList>
            <person name="Mu D."/>
            <person name="Du Z."/>
        </authorList>
    </citation>
    <scope>NUCLEOTIDE SEQUENCE [LARGE SCALE GENOMIC DNA]</scope>
    <source>
        <strain evidence="1 2">XK5</strain>
    </source>
</reference>
<dbReference type="OrthoDB" id="6306838at2"/>
<dbReference type="Gene3D" id="3.10.20.310">
    <property type="entry name" value="membrane protein fhac"/>
    <property type="match status" value="1"/>
</dbReference>
<dbReference type="Proteomes" id="UP000092695">
    <property type="component" value="Chromosome"/>
</dbReference>
<gene>
    <name evidence="1" type="ORF">BA177_02850</name>
</gene>
<dbReference type="Gene3D" id="2.40.160.50">
    <property type="entry name" value="membrane protein fhac: a member of the omp85/tpsb transporter family"/>
    <property type="match status" value="1"/>
</dbReference>
<dbReference type="KEGG" id="woc:BA177_02850"/>
<evidence type="ECO:0008006" key="3">
    <source>
        <dbReference type="Google" id="ProtNLM"/>
    </source>
</evidence>
<dbReference type="AlphaFoldDB" id="A0A193LCY8"/>
<accession>A0A193LCY8</accession>
<keyword evidence="2" id="KW-1185">Reference proteome</keyword>
<sequence length="554" mass="62167">MHDSRIAAISQKNHRGSWLTGLLIFSMLATEVRAEAAAGLPSARELASAGAVIGDIRIVRQNVFDLSIPEENNALYRLANRLHMQTRESVIRQQLLFKPGEVYSERLVDESERLLRRNIYLYDARIRPVRYVGGVVDLEVTTRDVWTLMPGFSVSRKGGENRTRFSISENNLLGSGARVKLAYIDDVDRESTSFEYADNNLGESWTALQVFVADNSDGDSQLLRLVRPFFALDSRWSGGLEVFDSDSETRFYELGEEVAEYRESSRYLNGFGGVSSGLKNGWVRRYTAGVTIDEHRFLNTTDQMLPQLLPADRELVYPWLGVELIEDRFETSSNRDQIDRTEDFYLGQRLAARLGYAGSTLGSDRDALMFNVAASRGFGDMGKKALLLRSSVDGRVEHGSLVNALWHVNARYYRQTSEKHLAFMTLSASIGRNLDLDNPLMLGGDNGLRGYPLRYQIGDKRALLTLEYRYFTDWYPFRLVRVGGAVFADAGRTWGDNPAGGGSIGLLKDVGFGLRLVPTRASGREVIHFDIAFPLDGDRSIDSVQILLESKTSF</sequence>
<name>A0A193LCY8_9GAMM</name>
<dbReference type="RefSeq" id="WP_068612594.1">
    <property type="nucleotide sequence ID" value="NZ_CP016268.1"/>
</dbReference>
<evidence type="ECO:0000313" key="2">
    <source>
        <dbReference type="Proteomes" id="UP000092695"/>
    </source>
</evidence>
<organism evidence="1 2">
    <name type="scientific">Woeseia oceani</name>
    <dbReference type="NCBI Taxonomy" id="1548547"/>
    <lineage>
        <taxon>Bacteria</taxon>
        <taxon>Pseudomonadati</taxon>
        <taxon>Pseudomonadota</taxon>
        <taxon>Gammaproteobacteria</taxon>
        <taxon>Woeseiales</taxon>
        <taxon>Woeseiaceae</taxon>
        <taxon>Woeseia</taxon>
    </lineage>
</organism>
<evidence type="ECO:0000313" key="1">
    <source>
        <dbReference type="EMBL" id="ANO50296.1"/>
    </source>
</evidence>
<dbReference type="STRING" id="1548547.BA177_02850"/>
<protein>
    <recommendedName>
        <fullName evidence="3">Bacterial surface antigen (D15) domain-containing protein</fullName>
    </recommendedName>
</protein>